<gene>
    <name evidence="8" type="primary">prmC_8</name>
    <name evidence="8" type="ORF">GALL_210770</name>
</gene>
<dbReference type="InterPro" id="IPR050320">
    <property type="entry name" value="N5-glutamine_MTase"/>
</dbReference>
<dbReference type="GO" id="GO:0102559">
    <property type="term" value="F:peptide chain release factor N(5)-glutamine methyltransferase activity"/>
    <property type="evidence" value="ECO:0007669"/>
    <property type="project" value="UniProtKB-EC"/>
</dbReference>
<dbReference type="EC" id="2.1.1.297" evidence="1"/>
<feature type="domain" description="Release factor glutamine methyltransferase N-terminal" evidence="7">
    <location>
        <begin position="19"/>
        <end position="80"/>
    </location>
</feature>
<evidence type="ECO:0000256" key="4">
    <source>
        <dbReference type="ARBA" id="ARBA00022691"/>
    </source>
</evidence>
<dbReference type="PANTHER" id="PTHR18895:SF74">
    <property type="entry name" value="MTRF1L RELEASE FACTOR GLUTAMINE METHYLTRANSFERASE"/>
    <property type="match status" value="1"/>
</dbReference>
<keyword evidence="3 8" id="KW-0808">Transferase</keyword>
<dbReference type="InterPro" id="IPR029063">
    <property type="entry name" value="SAM-dependent_MTases_sf"/>
</dbReference>
<dbReference type="Pfam" id="PF05175">
    <property type="entry name" value="MTS"/>
    <property type="match status" value="1"/>
</dbReference>
<evidence type="ECO:0000256" key="1">
    <source>
        <dbReference type="ARBA" id="ARBA00012771"/>
    </source>
</evidence>
<evidence type="ECO:0000259" key="6">
    <source>
        <dbReference type="Pfam" id="PF05175"/>
    </source>
</evidence>
<dbReference type="HAMAP" id="MF_02126">
    <property type="entry name" value="RF_methyltr_PrmC"/>
    <property type="match status" value="1"/>
</dbReference>
<accession>A0A1J5RL15</accession>
<dbReference type="EMBL" id="MLJW01000141">
    <property type="protein sequence ID" value="OIQ96880.1"/>
    <property type="molecule type" value="Genomic_DNA"/>
</dbReference>
<comment type="caution">
    <text evidence="8">The sequence shown here is derived from an EMBL/GenBank/DDBJ whole genome shotgun (WGS) entry which is preliminary data.</text>
</comment>
<dbReference type="PROSITE" id="PS00092">
    <property type="entry name" value="N6_MTASE"/>
    <property type="match status" value="1"/>
</dbReference>
<dbReference type="InterPro" id="IPR040758">
    <property type="entry name" value="PrmC_N"/>
</dbReference>
<evidence type="ECO:0000313" key="8">
    <source>
        <dbReference type="EMBL" id="OIQ96880.1"/>
    </source>
</evidence>
<dbReference type="InterPro" id="IPR004556">
    <property type="entry name" value="HemK-like"/>
</dbReference>
<dbReference type="InterPro" id="IPR007848">
    <property type="entry name" value="Small_mtfrase_dom"/>
</dbReference>
<evidence type="ECO:0000259" key="7">
    <source>
        <dbReference type="Pfam" id="PF17827"/>
    </source>
</evidence>
<dbReference type="InterPro" id="IPR002052">
    <property type="entry name" value="DNA_methylase_N6_adenine_CS"/>
</dbReference>
<dbReference type="Gene3D" id="1.10.8.10">
    <property type="entry name" value="DNA helicase RuvA subunit, C-terminal domain"/>
    <property type="match status" value="1"/>
</dbReference>
<evidence type="ECO:0000256" key="5">
    <source>
        <dbReference type="ARBA" id="ARBA00048391"/>
    </source>
</evidence>
<proteinExistence type="inferred from homology"/>
<feature type="domain" description="Methyltransferase small" evidence="6">
    <location>
        <begin position="111"/>
        <end position="201"/>
    </location>
</feature>
<keyword evidence="4" id="KW-0949">S-adenosyl-L-methionine</keyword>
<comment type="catalytic activity">
    <reaction evidence="5">
        <text>L-glutaminyl-[peptide chain release factor] + S-adenosyl-L-methionine = N(5)-methyl-L-glutaminyl-[peptide chain release factor] + S-adenosyl-L-homocysteine + H(+)</text>
        <dbReference type="Rhea" id="RHEA:42896"/>
        <dbReference type="Rhea" id="RHEA-COMP:10271"/>
        <dbReference type="Rhea" id="RHEA-COMP:10272"/>
        <dbReference type="ChEBI" id="CHEBI:15378"/>
        <dbReference type="ChEBI" id="CHEBI:30011"/>
        <dbReference type="ChEBI" id="CHEBI:57856"/>
        <dbReference type="ChEBI" id="CHEBI:59789"/>
        <dbReference type="ChEBI" id="CHEBI:61891"/>
        <dbReference type="EC" id="2.1.1.297"/>
    </reaction>
</comment>
<dbReference type="GO" id="GO:0003676">
    <property type="term" value="F:nucleic acid binding"/>
    <property type="evidence" value="ECO:0007669"/>
    <property type="project" value="InterPro"/>
</dbReference>
<dbReference type="FunFam" id="3.40.50.150:FF:000053">
    <property type="entry name" value="Release factor glutamine methyltransferase"/>
    <property type="match status" value="1"/>
</dbReference>
<keyword evidence="2 8" id="KW-0489">Methyltransferase</keyword>
<dbReference type="NCBIfam" id="TIGR03534">
    <property type="entry name" value="RF_mod_PrmC"/>
    <property type="match status" value="1"/>
</dbReference>
<evidence type="ECO:0000256" key="2">
    <source>
        <dbReference type="ARBA" id="ARBA00022603"/>
    </source>
</evidence>
<evidence type="ECO:0000256" key="3">
    <source>
        <dbReference type="ARBA" id="ARBA00022679"/>
    </source>
</evidence>
<protein>
    <recommendedName>
        <fullName evidence="1">peptide chain release factor N(5)-glutamine methyltransferase</fullName>
        <ecNumber evidence="1">2.1.1.297</ecNumber>
    </recommendedName>
</protein>
<dbReference type="NCBIfam" id="TIGR00536">
    <property type="entry name" value="hemK_fam"/>
    <property type="match status" value="1"/>
</dbReference>
<dbReference type="InterPro" id="IPR019874">
    <property type="entry name" value="RF_methyltr_PrmC"/>
</dbReference>
<organism evidence="8">
    <name type="scientific">mine drainage metagenome</name>
    <dbReference type="NCBI Taxonomy" id="410659"/>
    <lineage>
        <taxon>unclassified sequences</taxon>
        <taxon>metagenomes</taxon>
        <taxon>ecological metagenomes</taxon>
    </lineage>
</organism>
<dbReference type="Pfam" id="PF17827">
    <property type="entry name" value="PrmC_N"/>
    <property type="match status" value="1"/>
</dbReference>
<dbReference type="GO" id="GO:0032259">
    <property type="term" value="P:methylation"/>
    <property type="evidence" value="ECO:0007669"/>
    <property type="project" value="UniProtKB-KW"/>
</dbReference>
<dbReference type="CDD" id="cd02440">
    <property type="entry name" value="AdoMet_MTases"/>
    <property type="match status" value="1"/>
</dbReference>
<dbReference type="Gene3D" id="3.40.50.150">
    <property type="entry name" value="Vaccinia Virus protein VP39"/>
    <property type="match status" value="1"/>
</dbReference>
<dbReference type="AlphaFoldDB" id="A0A1J5RL15"/>
<dbReference type="PANTHER" id="PTHR18895">
    <property type="entry name" value="HEMK METHYLTRANSFERASE"/>
    <property type="match status" value="1"/>
</dbReference>
<sequence>MTITVRAAWIEAQKRIVDSLQLEASEAKFEAQLLLQTALKVSRAWLLSHENDALQANIHAEFESLLSRRLQGEPIAYILGQREFYGLDLIVTPNTLIPRPDTETLVEVALVKIPDNTNYSILDLGTGTGAVALAIAKHRPQASIIAVDASHGALDVAKKNVSALAITNVQCLLSNWFAALEGGRFDVIVSNPPYIEQDDQHLTQGDLRFEPLSALASGADGLDDIRQIIGNCLIHLKPQGWLMLEHGYNQAELVADLMAQNGLVNIETINDFGGNDRVTIGKNPLIVSTHWD</sequence>
<reference evidence="8" key="1">
    <citation type="submission" date="2016-10" db="EMBL/GenBank/DDBJ databases">
        <title>Sequence of Gallionella enrichment culture.</title>
        <authorList>
            <person name="Poehlein A."/>
            <person name="Muehling M."/>
            <person name="Daniel R."/>
        </authorList>
    </citation>
    <scope>NUCLEOTIDE SEQUENCE</scope>
</reference>
<name>A0A1J5RL15_9ZZZZ</name>
<dbReference type="SUPFAM" id="SSF53335">
    <property type="entry name" value="S-adenosyl-L-methionine-dependent methyltransferases"/>
    <property type="match status" value="1"/>
</dbReference>